<evidence type="ECO:0000259" key="7">
    <source>
        <dbReference type="Pfam" id="PF08478"/>
    </source>
</evidence>
<keyword evidence="6" id="KW-0472">Membrane</keyword>
<keyword evidence="3 6" id="KW-0812">Transmembrane</keyword>
<accession>A0A9D1YQQ6</accession>
<reference evidence="8" key="2">
    <citation type="submission" date="2021-04" db="EMBL/GenBank/DDBJ databases">
        <authorList>
            <person name="Gilroy R."/>
        </authorList>
    </citation>
    <scope>NUCLEOTIDE SEQUENCE</scope>
    <source>
        <strain evidence="8">ChiSxjej3B15-24422</strain>
    </source>
</reference>
<dbReference type="Pfam" id="PF08478">
    <property type="entry name" value="POTRA_1"/>
    <property type="match status" value="1"/>
</dbReference>
<dbReference type="AlphaFoldDB" id="A0A9D1YQQ6"/>
<evidence type="ECO:0000256" key="4">
    <source>
        <dbReference type="ARBA" id="ARBA00022989"/>
    </source>
</evidence>
<dbReference type="GO" id="GO:0051301">
    <property type="term" value="P:cell division"/>
    <property type="evidence" value="ECO:0007669"/>
    <property type="project" value="UniProtKB-KW"/>
</dbReference>
<evidence type="ECO:0000256" key="6">
    <source>
        <dbReference type="SAM" id="Phobius"/>
    </source>
</evidence>
<evidence type="ECO:0000256" key="2">
    <source>
        <dbReference type="ARBA" id="ARBA00022618"/>
    </source>
</evidence>
<evidence type="ECO:0000256" key="3">
    <source>
        <dbReference type="ARBA" id="ARBA00022692"/>
    </source>
</evidence>
<feature type="transmembrane region" description="Helical" evidence="6">
    <location>
        <begin position="75"/>
        <end position="95"/>
    </location>
</feature>
<dbReference type="Gene3D" id="3.10.20.310">
    <property type="entry name" value="membrane protein fhac"/>
    <property type="match status" value="1"/>
</dbReference>
<dbReference type="InterPro" id="IPR013685">
    <property type="entry name" value="POTRA_FtsQ_type"/>
</dbReference>
<gene>
    <name evidence="8" type="ORF">H9831_10465</name>
</gene>
<evidence type="ECO:0000256" key="1">
    <source>
        <dbReference type="ARBA" id="ARBA00022475"/>
    </source>
</evidence>
<reference evidence="8" key="1">
    <citation type="journal article" date="2021" name="PeerJ">
        <title>Extensive microbial diversity within the chicken gut microbiome revealed by metagenomics and culture.</title>
        <authorList>
            <person name="Gilroy R."/>
            <person name="Ravi A."/>
            <person name="Getino M."/>
            <person name="Pursley I."/>
            <person name="Horton D.L."/>
            <person name="Alikhan N.F."/>
            <person name="Baker D."/>
            <person name="Gharbi K."/>
            <person name="Hall N."/>
            <person name="Watson M."/>
            <person name="Adriaenssens E.M."/>
            <person name="Foster-Nyarko E."/>
            <person name="Jarju S."/>
            <person name="Secka A."/>
            <person name="Antonio M."/>
            <person name="Oren A."/>
            <person name="Chaudhuri R.R."/>
            <person name="La Ragione R."/>
            <person name="Hildebrand F."/>
            <person name="Pallen M.J."/>
        </authorList>
    </citation>
    <scope>NUCLEOTIDE SEQUENCE</scope>
    <source>
        <strain evidence="8">ChiSxjej3B15-24422</strain>
    </source>
</reference>
<organism evidence="8 9">
    <name type="scientific">Candidatus Eisenbergiella pullistercoris</name>
    <dbReference type="NCBI Taxonomy" id="2838555"/>
    <lineage>
        <taxon>Bacteria</taxon>
        <taxon>Bacillati</taxon>
        <taxon>Bacillota</taxon>
        <taxon>Clostridia</taxon>
        <taxon>Lachnospirales</taxon>
        <taxon>Lachnospiraceae</taxon>
        <taxon>Eisenbergiella</taxon>
    </lineage>
</organism>
<dbReference type="PANTHER" id="PTHR37820:SF1">
    <property type="entry name" value="CELL DIVISION PROTEIN FTSQ"/>
    <property type="match status" value="1"/>
</dbReference>
<dbReference type="GO" id="GO:0005886">
    <property type="term" value="C:plasma membrane"/>
    <property type="evidence" value="ECO:0007669"/>
    <property type="project" value="TreeGrafter"/>
</dbReference>
<keyword evidence="5" id="KW-0131">Cell cycle</keyword>
<sequence length="309" mass="34853">MGRKVSGKEWKREYDLLPAAGPDRRFRVVNGRKDGFSRRKSGLEGLSHRKSGLDGLARRRTGTDSLARERNGKRAAALAAVLGVLIVLLSAFLFIRQYFHVENIYVEGNLHYTSEEIIQMVTGGRFGDNSLFLAIRYRDKGIQNIPFIQTMDVEVLSPDTVRIVVYEKTIAGYVEYLDRCMYFDRDGIVVEASETRTEGIPEIAGLHFSQVTLHEPLPVENQEIFREILSITQILSKYGLSADKIYFDGAGEVTLYFGDVRARLGSEDNIEEKVARLQQLLPDAEGKKGVFRLENYSGSGENVTFELDD</sequence>
<dbReference type="PANTHER" id="PTHR37820">
    <property type="entry name" value="CELL DIVISION PROTEIN DIVIB"/>
    <property type="match status" value="1"/>
</dbReference>
<name>A0A9D1YQQ6_9FIRM</name>
<dbReference type="EMBL" id="DXDD01000129">
    <property type="protein sequence ID" value="HIY61081.1"/>
    <property type="molecule type" value="Genomic_DNA"/>
</dbReference>
<evidence type="ECO:0000256" key="5">
    <source>
        <dbReference type="ARBA" id="ARBA00023306"/>
    </source>
</evidence>
<comment type="caution">
    <text evidence="8">The sequence shown here is derived from an EMBL/GenBank/DDBJ whole genome shotgun (WGS) entry which is preliminary data.</text>
</comment>
<evidence type="ECO:0000313" key="8">
    <source>
        <dbReference type="EMBL" id="HIY61081.1"/>
    </source>
</evidence>
<dbReference type="Proteomes" id="UP000824007">
    <property type="component" value="Unassembled WGS sequence"/>
</dbReference>
<evidence type="ECO:0000313" key="9">
    <source>
        <dbReference type="Proteomes" id="UP000824007"/>
    </source>
</evidence>
<feature type="domain" description="POTRA" evidence="7">
    <location>
        <begin position="99"/>
        <end position="167"/>
    </location>
</feature>
<keyword evidence="1" id="KW-1003">Cell membrane</keyword>
<dbReference type="InterPro" id="IPR050487">
    <property type="entry name" value="FtsQ_DivIB"/>
</dbReference>
<keyword evidence="2 8" id="KW-0132">Cell division</keyword>
<protein>
    <submittedName>
        <fullName evidence="8">Cell division protein FtsQ/DivIB</fullName>
    </submittedName>
</protein>
<keyword evidence="4 6" id="KW-1133">Transmembrane helix</keyword>
<proteinExistence type="predicted"/>